<dbReference type="EMBL" id="SRPO01000569">
    <property type="protein sequence ID" value="KAG5931451.1"/>
    <property type="molecule type" value="Genomic_DNA"/>
</dbReference>
<dbReference type="AlphaFoldDB" id="A0A9P7M755"/>
<dbReference type="PANTHER" id="PTHR22761:SF18">
    <property type="entry name" value="SORTING PROTEIN SNF7 FAMILY PROTEIN, PUTATIVE (AFU_ORTHOLOGUE AFUA_2G16692)-RELATED"/>
    <property type="match status" value="1"/>
</dbReference>
<gene>
    <name evidence="2" type="ORF">E4U60_006063</name>
</gene>
<dbReference type="GO" id="GO:0005771">
    <property type="term" value="C:multivesicular body"/>
    <property type="evidence" value="ECO:0007669"/>
    <property type="project" value="TreeGrafter"/>
</dbReference>
<name>A0A9P7M755_9HYPO</name>
<dbReference type="Proteomes" id="UP000706124">
    <property type="component" value="Unassembled WGS sequence"/>
</dbReference>
<evidence type="ECO:0000313" key="2">
    <source>
        <dbReference type="EMBL" id="KAG5931451.1"/>
    </source>
</evidence>
<dbReference type="OrthoDB" id="10250120at2759"/>
<proteinExistence type="predicted"/>
<sequence length="452" mass="49961">MHDLLLYLSEHDPNFRKARLPALYADFRPQRTLNPDGYNANVTAWQDGLSFLAYHGLLSNAEPRSSALVLSVDQTLLRALESKQYGQPLALDSAIRDAISRRVFIPMDDFIQQSPKSHPPPTFASLTWKAFEWAFGRLGTKMENSGQDALPTGRYILTGNVDAVCQAFQTQAARQATCFDRVFTKLHFRTSLANQLAAGTLLSEEDVEILLLSLSRDRCLIDYDGTIVRIRDPADKSTITREDVAAASIKELIANVTHQIEILNNRLAQLHNEAKAALQNDNRAAARGALKSKKLAETSLCQRYSILNQLEDVAAKLEQASEQVQLVNIMHSSANALKSLNSRIGGSAQVEQLMEQIRVQMGETDEVAAILSDANAEHVDESDLDDELAALKEGVREQEASTEAQEALLKLNELTGPPCKIYPDPELIAPTIERQVAHLSLEDSRGEHLKGS</sequence>
<dbReference type="GO" id="GO:0000815">
    <property type="term" value="C:ESCRT III complex"/>
    <property type="evidence" value="ECO:0007669"/>
    <property type="project" value="TreeGrafter"/>
</dbReference>
<keyword evidence="3" id="KW-1185">Reference proteome</keyword>
<evidence type="ECO:0000313" key="3">
    <source>
        <dbReference type="Proteomes" id="UP000706124"/>
    </source>
</evidence>
<dbReference type="Gene3D" id="6.10.140.1230">
    <property type="match status" value="1"/>
</dbReference>
<feature type="coiled-coil region" evidence="1">
    <location>
        <begin position="246"/>
        <end position="280"/>
    </location>
</feature>
<dbReference type="Pfam" id="PF03357">
    <property type="entry name" value="Snf7"/>
    <property type="match status" value="1"/>
</dbReference>
<dbReference type="InterPro" id="IPR005024">
    <property type="entry name" value="Snf7_fam"/>
</dbReference>
<reference evidence="2 3" key="1">
    <citation type="journal article" date="2020" name="bioRxiv">
        <title>Whole genome comparisons of ergot fungi reveals the divergence and evolution of species within the genus Claviceps are the result of varying mechanisms driving genome evolution and host range expansion.</title>
        <authorList>
            <person name="Wyka S.A."/>
            <person name="Mondo S.J."/>
            <person name="Liu M."/>
            <person name="Dettman J."/>
            <person name="Nalam V."/>
            <person name="Broders K.D."/>
        </authorList>
    </citation>
    <scope>NUCLEOTIDE SEQUENCE [LARGE SCALE GENOMIC DNA]</scope>
    <source>
        <strain evidence="2 3">CCC 1485</strain>
    </source>
</reference>
<organism evidence="2 3">
    <name type="scientific">Claviceps pazoutovae</name>
    <dbReference type="NCBI Taxonomy" id="1649127"/>
    <lineage>
        <taxon>Eukaryota</taxon>
        <taxon>Fungi</taxon>
        <taxon>Dikarya</taxon>
        <taxon>Ascomycota</taxon>
        <taxon>Pezizomycotina</taxon>
        <taxon>Sordariomycetes</taxon>
        <taxon>Hypocreomycetidae</taxon>
        <taxon>Hypocreales</taxon>
        <taxon>Clavicipitaceae</taxon>
        <taxon>Claviceps</taxon>
    </lineage>
</organism>
<dbReference type="PANTHER" id="PTHR22761">
    <property type="entry name" value="CHARGED MULTIVESICULAR BODY PROTEIN"/>
    <property type="match status" value="1"/>
</dbReference>
<dbReference type="GO" id="GO:0032511">
    <property type="term" value="P:late endosome to vacuole transport via multivesicular body sorting pathway"/>
    <property type="evidence" value="ECO:0007669"/>
    <property type="project" value="TreeGrafter"/>
</dbReference>
<comment type="caution">
    <text evidence="2">The sequence shown here is derived from an EMBL/GenBank/DDBJ whole genome shotgun (WGS) entry which is preliminary data.</text>
</comment>
<evidence type="ECO:0000256" key="1">
    <source>
        <dbReference type="SAM" id="Coils"/>
    </source>
</evidence>
<keyword evidence="1" id="KW-0175">Coiled coil</keyword>
<accession>A0A9P7M755</accession>
<dbReference type="GO" id="GO:0006900">
    <property type="term" value="P:vesicle budding from membrane"/>
    <property type="evidence" value="ECO:0007669"/>
    <property type="project" value="TreeGrafter"/>
</dbReference>
<protein>
    <submittedName>
        <fullName evidence="2">Uncharacterized protein</fullName>
    </submittedName>
</protein>
<dbReference type="GO" id="GO:0009898">
    <property type="term" value="C:cytoplasmic side of plasma membrane"/>
    <property type="evidence" value="ECO:0007669"/>
    <property type="project" value="TreeGrafter"/>
</dbReference>